<evidence type="ECO:0000313" key="1">
    <source>
        <dbReference type="EMBL" id="CAG8794886.1"/>
    </source>
</evidence>
<protein>
    <submittedName>
        <fullName evidence="1">559_t:CDS:1</fullName>
    </submittedName>
</protein>
<comment type="caution">
    <text evidence="1">The sequence shown here is derived from an EMBL/GenBank/DDBJ whole genome shotgun (WGS) entry which is preliminary data.</text>
</comment>
<feature type="non-terminal residue" evidence="1">
    <location>
        <position position="1"/>
    </location>
</feature>
<keyword evidence="2" id="KW-1185">Reference proteome</keyword>
<accession>A0ACA9RHP9</accession>
<dbReference type="Proteomes" id="UP000789920">
    <property type="component" value="Unassembled WGS sequence"/>
</dbReference>
<organism evidence="1 2">
    <name type="scientific">Racocetra persica</name>
    <dbReference type="NCBI Taxonomy" id="160502"/>
    <lineage>
        <taxon>Eukaryota</taxon>
        <taxon>Fungi</taxon>
        <taxon>Fungi incertae sedis</taxon>
        <taxon>Mucoromycota</taxon>
        <taxon>Glomeromycotina</taxon>
        <taxon>Glomeromycetes</taxon>
        <taxon>Diversisporales</taxon>
        <taxon>Gigasporaceae</taxon>
        <taxon>Racocetra</taxon>
    </lineage>
</organism>
<dbReference type="EMBL" id="CAJVQC010055006">
    <property type="protein sequence ID" value="CAG8794886.1"/>
    <property type="molecule type" value="Genomic_DNA"/>
</dbReference>
<name>A0ACA9RHP9_9GLOM</name>
<gene>
    <name evidence="1" type="ORF">RPERSI_LOCUS19853</name>
</gene>
<sequence>YIYHLDVCHLDVCNLRYYPQGGGEVILNVDPLVEQALKPLSMINRGNIINIKGRVTIANFPEEVATKIISGVSQVFSNERLPELKNIKPDIEINIEKIASGKGQSPVNTGKIAAERLLNNIKHGGCVDEYLQDQLIIFMAIAEGKSQIVTGPVTQHTRTAIHFAEVMSGAKFNIEEYDKRPDDKRPDDKRPDDKRPDDKRPDDKCPDDKRPDDKRPDDKYTV</sequence>
<reference evidence="1" key="1">
    <citation type="submission" date="2021-06" db="EMBL/GenBank/DDBJ databases">
        <authorList>
            <person name="Kallberg Y."/>
            <person name="Tangrot J."/>
            <person name="Rosling A."/>
        </authorList>
    </citation>
    <scope>NUCLEOTIDE SEQUENCE</scope>
    <source>
        <strain evidence="1">MA461A</strain>
    </source>
</reference>
<feature type="non-terminal residue" evidence="1">
    <location>
        <position position="222"/>
    </location>
</feature>
<proteinExistence type="predicted"/>
<evidence type="ECO:0000313" key="2">
    <source>
        <dbReference type="Proteomes" id="UP000789920"/>
    </source>
</evidence>